<keyword evidence="2" id="KW-1185">Reference proteome</keyword>
<dbReference type="Proteomes" id="UP001151760">
    <property type="component" value="Unassembled WGS sequence"/>
</dbReference>
<comment type="caution">
    <text evidence="1">The sequence shown here is derived from an EMBL/GenBank/DDBJ whole genome shotgun (WGS) entry which is preliminary data.</text>
</comment>
<evidence type="ECO:0000313" key="1">
    <source>
        <dbReference type="EMBL" id="GJS65326.1"/>
    </source>
</evidence>
<organism evidence="1 2">
    <name type="scientific">Tanacetum coccineum</name>
    <dbReference type="NCBI Taxonomy" id="301880"/>
    <lineage>
        <taxon>Eukaryota</taxon>
        <taxon>Viridiplantae</taxon>
        <taxon>Streptophyta</taxon>
        <taxon>Embryophyta</taxon>
        <taxon>Tracheophyta</taxon>
        <taxon>Spermatophyta</taxon>
        <taxon>Magnoliopsida</taxon>
        <taxon>eudicotyledons</taxon>
        <taxon>Gunneridae</taxon>
        <taxon>Pentapetalae</taxon>
        <taxon>asterids</taxon>
        <taxon>campanulids</taxon>
        <taxon>Asterales</taxon>
        <taxon>Asteraceae</taxon>
        <taxon>Asteroideae</taxon>
        <taxon>Anthemideae</taxon>
        <taxon>Anthemidinae</taxon>
        <taxon>Tanacetum</taxon>
    </lineage>
</organism>
<gene>
    <name evidence="1" type="ORF">Tco_0679890</name>
</gene>
<accession>A0ABQ4XKF0</accession>
<proteinExistence type="predicted"/>
<dbReference type="EMBL" id="BQNB010009569">
    <property type="protein sequence ID" value="GJS65326.1"/>
    <property type="molecule type" value="Genomic_DNA"/>
</dbReference>
<reference evidence="1" key="2">
    <citation type="submission" date="2022-01" db="EMBL/GenBank/DDBJ databases">
        <authorList>
            <person name="Yamashiro T."/>
            <person name="Shiraishi A."/>
            <person name="Satake H."/>
            <person name="Nakayama K."/>
        </authorList>
    </citation>
    <scope>NUCLEOTIDE SEQUENCE</scope>
</reference>
<evidence type="ECO:0000313" key="2">
    <source>
        <dbReference type="Proteomes" id="UP001151760"/>
    </source>
</evidence>
<reference evidence="1" key="1">
    <citation type="journal article" date="2022" name="Int. J. Mol. Sci.">
        <title>Draft Genome of Tanacetum Coccineum: Genomic Comparison of Closely Related Tanacetum-Family Plants.</title>
        <authorList>
            <person name="Yamashiro T."/>
            <person name="Shiraishi A."/>
            <person name="Nakayama K."/>
            <person name="Satake H."/>
        </authorList>
    </citation>
    <scope>NUCLEOTIDE SEQUENCE</scope>
</reference>
<sequence length="183" mass="20627">MQFNFGEILDIWGSTFKGPYLSSRGNKYILVPFTTCKKRLKQKRSSACLNKGVITHRTIEDSDSLMEEIDTFLASDDSIPPGIDSDGYNSEEVNFFLEYEPDLGKLTRVVVEDIFGEPRVHVPNVLPTHPTFSLDSDFTPSDNFSGSDLVVSFPSRNRNKTFDPGISIDVQSKRFLSLNEFSI</sequence>
<protein>
    <submittedName>
        <fullName evidence="1">Uncharacterized protein</fullName>
    </submittedName>
</protein>
<name>A0ABQ4XKF0_9ASTR</name>